<dbReference type="EMBL" id="GG662703">
    <property type="protein sequence ID" value="EAR95616.2"/>
    <property type="molecule type" value="Genomic_DNA"/>
</dbReference>
<feature type="region of interest" description="Disordered" evidence="3">
    <location>
        <begin position="324"/>
        <end position="344"/>
    </location>
</feature>
<dbReference type="InParanoid" id="I7LUP0"/>
<dbReference type="GeneID" id="7846392"/>
<feature type="region of interest" description="Disordered" evidence="3">
    <location>
        <begin position="574"/>
        <end position="593"/>
    </location>
</feature>
<dbReference type="SUPFAM" id="SSF52058">
    <property type="entry name" value="L domain-like"/>
    <property type="match status" value="1"/>
</dbReference>
<dbReference type="InterPro" id="IPR001611">
    <property type="entry name" value="Leu-rich_rpt"/>
</dbReference>
<sequence>MLSNYVSELEKESKLKEGMLIKLNFNYRSIKSIDPINQRYQFIKQLYLNHNQIESLKGIEQFANLEELHIKFNYISSLEELERIQNKQYLTILNLKGNPVEKNSKCCFDFLISTFHNLNELNENVRYNNSSASGTGLYLKDHFNSSRGTRSISYTNFNSRNKQKLISNAKELVQVLENTIQRQNSCSGLKSYRTPNKYIQVQNIQTGNNFNLNEINSLCTDREYYNTQAQTTHRQLQNTLTTNHIRNGYESSRDQLNGMLSSRMLKTFYSQQNNSSLINNNQMQTNSINQNSINVNQILNQNKSSQNIGIINQFLNTHSSRVNSIEKQIQQQQDSSKKQSQQAQFNQNFNGSIQTRFNNQVQGFEQSLQALSAVSHRPKSISNYSTNITQELQTNVQSLRNQTSYGQLNTKNFDGNQIHNLKQDAGHIQNSQRSISQYNSSQSSCNQIRSNQGHVQSQQNFKRNSSTQGLTNNIQNYNENINLAQNYNSVSPHQADACQNSSQKKGTVMTEGNSIISFNQSKVHMFQQLSFKKEQVQQNSYQKSRQNSDLSLCNVNSISNNYNQKDYPSQILQPTNRKLFPPENQSEALSQQQNNSKYLSNRQEMLNIVENQKIINATLNQKNVIYDENNNSKSLKQQPISQINKLVDLGKENNNIQNNFNQKSGLQNKQFNNQSYKNQNMKINFVSSQQQDLSKNMQINSNQQKNQQQKNIIDIQEVQTKQIACQSNQEIQDQNFYDNQSYQQYNSIKNNNQRLLLNNTNINYSSQSKKNQQNHSISFLSNENCHTVAANNRYSSNDQQIQTQRSVANQHESNQINPNNSLPISTEIDNGGYSSSQVTNQIDNQTETVQPFCSTTSVDQIPISTSISITPNLQNQQQSQLQIRNSTSNESLFTRGVPVHHVNQATATFAKQSKLQRENTQEGGPFNFKKCQSNLQIIGNQKHLQNEIQQSYNNYPLDTQNNPLDTDLSFDNNLVPFQNQNKQKKRAFSQNQNANFNGIGSTNNLQNQQVTSQNQFTQNSQQLQSNFNEMASLNLSRISHINGKSFMNISIPHMKFDGCVLESQGQFQIEDDNNILVSNNINPNNLSTQFLSVPPQQRRSVIISDIINQGKQQCQNSSQNYQNSVTKQDNQQNILRQSSNLSFLNKSSVFYNDRLNLHIENIDTDIEQLAIFFYQKSLKEKAFKSLFYLKAFNAIEQKIQQPQLQQETQQQSRYNSSLKNSTQFAQGKAASPLSQLQNSNKQENHSQTRSSSSLNNIQISRQSPLHTQISSPNLANNDVNNLQILITQNSIKKQPTAESGQENVANFVQIKDQNQMCNNQSQSINDCSGMVMHQNTLNYSEEDEMLLTQHNLPLQRDYKWTN</sequence>
<dbReference type="OrthoDB" id="301153at2759"/>
<feature type="compositionally biased region" description="Polar residues" evidence="3">
    <location>
        <begin position="449"/>
        <end position="471"/>
    </location>
</feature>
<feature type="compositionally biased region" description="Polar residues" evidence="3">
    <location>
        <begin position="1232"/>
        <end position="1254"/>
    </location>
</feature>
<accession>I7LUP0</accession>
<dbReference type="InterPro" id="IPR025875">
    <property type="entry name" value="Leu-rich_rpt_4"/>
</dbReference>
<dbReference type="KEGG" id="tet:TTHERM_00266260"/>
<keyword evidence="5" id="KW-1185">Reference proteome</keyword>
<evidence type="ECO:0000313" key="5">
    <source>
        <dbReference type="Proteomes" id="UP000009168"/>
    </source>
</evidence>
<protein>
    <submittedName>
        <fullName evidence="4">Uncharacterized protein</fullName>
    </submittedName>
</protein>
<name>I7LUP0_TETTS</name>
<proteinExistence type="predicted"/>
<dbReference type="Proteomes" id="UP000009168">
    <property type="component" value="Unassembled WGS sequence"/>
</dbReference>
<feature type="compositionally biased region" description="Polar residues" evidence="3">
    <location>
        <begin position="1212"/>
        <end position="1225"/>
    </location>
</feature>
<dbReference type="Pfam" id="PF12799">
    <property type="entry name" value="LRR_4"/>
    <property type="match status" value="1"/>
</dbReference>
<evidence type="ECO:0000313" key="4">
    <source>
        <dbReference type="EMBL" id="EAR95616.2"/>
    </source>
</evidence>
<feature type="compositionally biased region" description="Low complexity" evidence="3">
    <location>
        <begin position="327"/>
        <end position="344"/>
    </location>
</feature>
<evidence type="ECO:0000256" key="2">
    <source>
        <dbReference type="ARBA" id="ARBA00022737"/>
    </source>
</evidence>
<feature type="region of interest" description="Disordered" evidence="3">
    <location>
        <begin position="426"/>
        <end position="472"/>
    </location>
</feature>
<evidence type="ECO:0000256" key="1">
    <source>
        <dbReference type="ARBA" id="ARBA00022614"/>
    </source>
</evidence>
<evidence type="ECO:0000256" key="3">
    <source>
        <dbReference type="SAM" id="MobiDB-lite"/>
    </source>
</evidence>
<feature type="compositionally biased region" description="Low complexity" evidence="3">
    <location>
        <begin position="428"/>
        <end position="448"/>
    </location>
</feature>
<dbReference type="RefSeq" id="XP_001015861.2">
    <property type="nucleotide sequence ID" value="XM_001015861.2"/>
</dbReference>
<keyword evidence="2" id="KW-0677">Repeat</keyword>
<gene>
    <name evidence="4" type="ORF">TTHERM_00266260</name>
</gene>
<feature type="compositionally biased region" description="Polar residues" evidence="3">
    <location>
        <begin position="583"/>
        <end position="593"/>
    </location>
</feature>
<feature type="region of interest" description="Disordered" evidence="3">
    <location>
        <begin position="803"/>
        <end position="836"/>
    </location>
</feature>
<reference evidence="5" key="1">
    <citation type="journal article" date="2006" name="PLoS Biol.">
        <title>Macronuclear genome sequence of the ciliate Tetrahymena thermophila, a model eukaryote.</title>
        <authorList>
            <person name="Eisen J.A."/>
            <person name="Coyne R.S."/>
            <person name="Wu M."/>
            <person name="Wu D."/>
            <person name="Thiagarajan M."/>
            <person name="Wortman J.R."/>
            <person name="Badger J.H."/>
            <person name="Ren Q."/>
            <person name="Amedeo P."/>
            <person name="Jones K.M."/>
            <person name="Tallon L.J."/>
            <person name="Delcher A.L."/>
            <person name="Salzberg S.L."/>
            <person name="Silva J.C."/>
            <person name="Haas B.J."/>
            <person name="Majoros W.H."/>
            <person name="Farzad M."/>
            <person name="Carlton J.M."/>
            <person name="Smith R.K. Jr."/>
            <person name="Garg J."/>
            <person name="Pearlman R.E."/>
            <person name="Karrer K.M."/>
            <person name="Sun L."/>
            <person name="Manning G."/>
            <person name="Elde N.C."/>
            <person name="Turkewitz A.P."/>
            <person name="Asai D.J."/>
            <person name="Wilkes D.E."/>
            <person name="Wang Y."/>
            <person name="Cai H."/>
            <person name="Collins K."/>
            <person name="Stewart B.A."/>
            <person name="Lee S.R."/>
            <person name="Wilamowska K."/>
            <person name="Weinberg Z."/>
            <person name="Ruzzo W.L."/>
            <person name="Wloga D."/>
            <person name="Gaertig J."/>
            <person name="Frankel J."/>
            <person name="Tsao C.-C."/>
            <person name="Gorovsky M.A."/>
            <person name="Keeling P.J."/>
            <person name="Waller R.F."/>
            <person name="Patron N.J."/>
            <person name="Cherry J.M."/>
            <person name="Stover N.A."/>
            <person name="Krieger C.J."/>
            <person name="del Toro C."/>
            <person name="Ryder H.F."/>
            <person name="Williamson S.C."/>
            <person name="Barbeau R.A."/>
            <person name="Hamilton E.P."/>
            <person name="Orias E."/>
        </authorList>
    </citation>
    <scope>NUCLEOTIDE SEQUENCE [LARGE SCALE GENOMIC DNA]</scope>
    <source>
        <strain evidence="5">SB210</strain>
    </source>
</reference>
<organism evidence="4 5">
    <name type="scientific">Tetrahymena thermophila (strain SB210)</name>
    <dbReference type="NCBI Taxonomy" id="312017"/>
    <lineage>
        <taxon>Eukaryota</taxon>
        <taxon>Sar</taxon>
        <taxon>Alveolata</taxon>
        <taxon>Ciliophora</taxon>
        <taxon>Intramacronucleata</taxon>
        <taxon>Oligohymenophorea</taxon>
        <taxon>Hymenostomatida</taxon>
        <taxon>Tetrahymenina</taxon>
        <taxon>Tetrahymenidae</taxon>
        <taxon>Tetrahymena</taxon>
    </lineage>
</organism>
<feature type="region of interest" description="Disordered" evidence="3">
    <location>
        <begin position="1203"/>
        <end position="1254"/>
    </location>
</feature>
<keyword evidence="1" id="KW-0433">Leucine-rich repeat</keyword>
<dbReference type="PROSITE" id="PS51450">
    <property type="entry name" value="LRR"/>
    <property type="match status" value="1"/>
</dbReference>